<feature type="transmembrane region" description="Helical" evidence="5">
    <location>
        <begin position="58"/>
        <end position="76"/>
    </location>
</feature>
<dbReference type="GO" id="GO:0005886">
    <property type="term" value="C:plasma membrane"/>
    <property type="evidence" value="ECO:0007669"/>
    <property type="project" value="TreeGrafter"/>
</dbReference>
<organism evidence="7 8">
    <name type="scientific">Plasticicumulans acidivorans</name>
    <dbReference type="NCBI Taxonomy" id="886464"/>
    <lineage>
        <taxon>Bacteria</taxon>
        <taxon>Pseudomonadati</taxon>
        <taxon>Pseudomonadota</taxon>
        <taxon>Gammaproteobacteria</taxon>
        <taxon>Candidatus Competibacteraceae</taxon>
        <taxon>Plasticicumulans</taxon>
    </lineage>
</organism>
<dbReference type="PANTHER" id="PTHR33507:SF3">
    <property type="entry name" value="INNER MEMBRANE PROTEIN YBBJ"/>
    <property type="match status" value="1"/>
</dbReference>
<evidence type="ECO:0000259" key="6">
    <source>
        <dbReference type="Pfam" id="PF01957"/>
    </source>
</evidence>
<comment type="subcellular location">
    <subcellularLocation>
        <location evidence="1">Membrane</location>
        <topology evidence="1">Multi-pass membrane protein</topology>
    </subcellularLocation>
</comment>
<gene>
    <name evidence="7" type="ORF">C7443_102324</name>
</gene>
<evidence type="ECO:0000256" key="3">
    <source>
        <dbReference type="ARBA" id="ARBA00022989"/>
    </source>
</evidence>
<dbReference type="EMBL" id="QGTJ01000002">
    <property type="protein sequence ID" value="PWV64672.1"/>
    <property type="molecule type" value="Genomic_DNA"/>
</dbReference>
<keyword evidence="2 5" id="KW-0812">Transmembrane</keyword>
<dbReference type="InterPro" id="IPR002810">
    <property type="entry name" value="NfeD-like_C"/>
</dbReference>
<evidence type="ECO:0000313" key="8">
    <source>
        <dbReference type="Proteomes" id="UP000246569"/>
    </source>
</evidence>
<comment type="caution">
    <text evidence="7">The sequence shown here is derived from an EMBL/GenBank/DDBJ whole genome shotgun (WGS) entry which is preliminary data.</text>
</comment>
<feature type="domain" description="NfeD-like C-terminal" evidence="6">
    <location>
        <begin position="93"/>
        <end position="147"/>
    </location>
</feature>
<evidence type="ECO:0000256" key="4">
    <source>
        <dbReference type="ARBA" id="ARBA00023136"/>
    </source>
</evidence>
<evidence type="ECO:0000256" key="2">
    <source>
        <dbReference type="ARBA" id="ARBA00022692"/>
    </source>
</evidence>
<protein>
    <recommendedName>
        <fullName evidence="6">NfeD-like C-terminal domain-containing protein</fullName>
    </recommendedName>
</protein>
<dbReference type="RefSeq" id="WP_246004540.1">
    <property type="nucleotide sequence ID" value="NZ_QGTJ01000002.1"/>
</dbReference>
<accession>A0A317MZF8</accession>
<keyword evidence="4 5" id="KW-0472">Membrane</keyword>
<evidence type="ECO:0000256" key="5">
    <source>
        <dbReference type="SAM" id="Phobius"/>
    </source>
</evidence>
<evidence type="ECO:0000313" key="7">
    <source>
        <dbReference type="EMBL" id="PWV64672.1"/>
    </source>
</evidence>
<dbReference type="AlphaFoldDB" id="A0A317MZF8"/>
<reference evidence="7 8" key="1">
    <citation type="submission" date="2018-05" db="EMBL/GenBank/DDBJ databases">
        <title>Genomic Encyclopedia of Type Strains, Phase IV (KMG-IV): sequencing the most valuable type-strain genomes for metagenomic binning, comparative biology and taxonomic classification.</title>
        <authorList>
            <person name="Goeker M."/>
        </authorList>
    </citation>
    <scope>NUCLEOTIDE SEQUENCE [LARGE SCALE GENOMIC DNA]</scope>
    <source>
        <strain evidence="7 8">DSM 23606</strain>
    </source>
</reference>
<dbReference type="PANTHER" id="PTHR33507">
    <property type="entry name" value="INNER MEMBRANE PROTEIN YBBJ"/>
    <property type="match status" value="1"/>
</dbReference>
<keyword evidence="3 5" id="KW-1133">Transmembrane helix</keyword>
<proteinExistence type="predicted"/>
<feature type="transmembrane region" description="Helical" evidence="5">
    <location>
        <begin position="13"/>
        <end position="46"/>
    </location>
</feature>
<name>A0A317MZF8_9GAMM</name>
<dbReference type="InterPro" id="IPR052165">
    <property type="entry name" value="Membrane_assoc_protease"/>
</dbReference>
<keyword evidence="8" id="KW-1185">Reference proteome</keyword>
<dbReference type="Gene3D" id="2.40.50.140">
    <property type="entry name" value="Nucleic acid-binding proteins"/>
    <property type="match status" value="1"/>
</dbReference>
<dbReference type="Proteomes" id="UP000246569">
    <property type="component" value="Unassembled WGS sequence"/>
</dbReference>
<evidence type="ECO:0000256" key="1">
    <source>
        <dbReference type="ARBA" id="ARBA00004141"/>
    </source>
</evidence>
<sequence>MTEWLLEPAYWNWWLLGVVLMIVEVLAPGFFFLWLGVSAAIVGLLVAAFPGISADWQWLVFAVLAVAAIVGWRMWLKRNPTQSDAPTLNRRGEAYRGRVLTLVEPIVNGEGRVRIDDTLWKIRGDDAPAGARVRVCGVDGPVLRIEPVEPVQAAATQGSQSS</sequence>
<dbReference type="Pfam" id="PF01957">
    <property type="entry name" value="NfeD"/>
    <property type="match status" value="1"/>
</dbReference>
<dbReference type="InterPro" id="IPR012340">
    <property type="entry name" value="NA-bd_OB-fold"/>
</dbReference>